<dbReference type="InterPro" id="IPR038883">
    <property type="entry name" value="AN11006-like"/>
</dbReference>
<keyword evidence="3" id="KW-1185">Reference proteome</keyword>
<proteinExistence type="predicted"/>
<accession>A0A4Z1KDI8</accession>
<dbReference type="PANTHER" id="PTHR42085:SF2">
    <property type="entry name" value="F-BOX DOMAIN-CONTAINING PROTEIN"/>
    <property type="match status" value="1"/>
</dbReference>
<dbReference type="Proteomes" id="UP000297280">
    <property type="component" value="Unassembled WGS sequence"/>
</dbReference>
<evidence type="ECO:0000313" key="2">
    <source>
        <dbReference type="EMBL" id="TGO83720.1"/>
    </source>
</evidence>
<reference evidence="2 3" key="1">
    <citation type="submission" date="2017-12" db="EMBL/GenBank/DDBJ databases">
        <title>Comparative genomics of Botrytis spp.</title>
        <authorList>
            <person name="Valero-Jimenez C.A."/>
            <person name="Tapia P."/>
            <person name="Veloso J."/>
            <person name="Silva-Moreno E."/>
            <person name="Staats M."/>
            <person name="Valdes J.H."/>
            <person name="Van Kan J.A.L."/>
        </authorList>
    </citation>
    <scope>NUCLEOTIDE SEQUENCE [LARGE SCALE GENOMIC DNA]</scope>
    <source>
        <strain evidence="2 3">MUCL3349</strain>
    </source>
</reference>
<dbReference type="AlphaFoldDB" id="A0A4Z1KDI8"/>
<protein>
    <recommendedName>
        <fullName evidence="4">F-box domain-containing protein</fullName>
    </recommendedName>
</protein>
<sequence length="409" mass="46341">MPKPLGEGPKGKVSNSRRGPAPKDRDENGRIIGSETSKASRKRHCARITMASLQIDDENDDLSQFTPSFADNSHSHNTWGIPSSATTVAPKRKRKPASSKQLPGLGRNYAARNAGLFNRYPELCSPETTPEPVETSSPTRSPFLRYPLEVRERIYGYFLRSPNSILVNYDWEAVERCPDFVVKKILYICKQISAEALSFLYKNNTLHALLRENLSRLPAWSIPRITTTFLNLVKNVVLECPKENWDLEWYYKAKESIEALVVAKTVLKTFTIVLTPRQVGFTSTALGFEHAPITFADFLWEDGEVMKAIVKLSCKQSRIVVKKGDGRRLVLKTDIHGGILATTNDEENWFKEDKVYQLSRLSLQTSVKKEVAELKDKFEQIFHDEEKAVEMVQGDGFRRKISQQSSSAI</sequence>
<feature type="compositionally biased region" description="Polar residues" evidence="1">
    <location>
        <begin position="73"/>
        <end position="87"/>
    </location>
</feature>
<dbReference type="PANTHER" id="PTHR42085">
    <property type="entry name" value="F-BOX DOMAIN-CONTAINING PROTEIN"/>
    <property type="match status" value="1"/>
</dbReference>
<dbReference type="STRING" id="87229.A0A4Z1KDI8"/>
<feature type="region of interest" description="Disordered" evidence="1">
    <location>
        <begin position="1"/>
        <end position="43"/>
    </location>
</feature>
<dbReference type="EMBL" id="PQXO01000601">
    <property type="protein sequence ID" value="TGO83720.1"/>
    <property type="molecule type" value="Genomic_DNA"/>
</dbReference>
<organism evidence="2 3">
    <name type="scientific">Botrytis porri</name>
    <dbReference type="NCBI Taxonomy" id="87229"/>
    <lineage>
        <taxon>Eukaryota</taxon>
        <taxon>Fungi</taxon>
        <taxon>Dikarya</taxon>
        <taxon>Ascomycota</taxon>
        <taxon>Pezizomycotina</taxon>
        <taxon>Leotiomycetes</taxon>
        <taxon>Helotiales</taxon>
        <taxon>Sclerotiniaceae</taxon>
        <taxon>Botrytis</taxon>
    </lineage>
</organism>
<feature type="region of interest" description="Disordered" evidence="1">
    <location>
        <begin position="73"/>
        <end position="105"/>
    </location>
</feature>
<comment type="caution">
    <text evidence="2">The sequence shown here is derived from an EMBL/GenBank/DDBJ whole genome shotgun (WGS) entry which is preliminary data.</text>
</comment>
<evidence type="ECO:0008006" key="4">
    <source>
        <dbReference type="Google" id="ProtNLM"/>
    </source>
</evidence>
<evidence type="ECO:0000256" key="1">
    <source>
        <dbReference type="SAM" id="MobiDB-lite"/>
    </source>
</evidence>
<name>A0A4Z1KDI8_9HELO</name>
<evidence type="ECO:0000313" key="3">
    <source>
        <dbReference type="Proteomes" id="UP000297280"/>
    </source>
</evidence>
<gene>
    <name evidence="2" type="ORF">BPOR_0602g00030</name>
</gene>